<reference evidence="3 4" key="1">
    <citation type="submission" date="2018-09" db="EMBL/GenBank/DDBJ databases">
        <title>Genome sequencing of Nocardioides immobilis CCTCC AB 2017083 for comparison to Nocardioides silvaticus.</title>
        <authorList>
            <person name="Li C."/>
            <person name="Wang G."/>
        </authorList>
    </citation>
    <scope>NUCLEOTIDE SEQUENCE [LARGE SCALE GENOMIC DNA]</scope>
    <source>
        <strain evidence="3 4">CCTCC AB 2017083</strain>
    </source>
</reference>
<feature type="region of interest" description="Disordered" evidence="1">
    <location>
        <begin position="392"/>
        <end position="416"/>
    </location>
</feature>
<dbReference type="InterPro" id="IPR003399">
    <property type="entry name" value="Mce/MlaD"/>
</dbReference>
<organism evidence="3 4">
    <name type="scientific">Nocardioides immobilis</name>
    <dbReference type="NCBI Taxonomy" id="2049295"/>
    <lineage>
        <taxon>Bacteria</taxon>
        <taxon>Bacillati</taxon>
        <taxon>Actinomycetota</taxon>
        <taxon>Actinomycetes</taxon>
        <taxon>Propionibacteriales</taxon>
        <taxon>Nocardioidaceae</taxon>
        <taxon>Nocardioides</taxon>
    </lineage>
</organism>
<dbReference type="Pfam" id="PF02470">
    <property type="entry name" value="MlaD"/>
    <property type="match status" value="1"/>
</dbReference>
<gene>
    <name evidence="3" type="ORF">D0Z08_18340</name>
</gene>
<dbReference type="Proteomes" id="UP000283644">
    <property type="component" value="Unassembled WGS sequence"/>
</dbReference>
<evidence type="ECO:0000259" key="2">
    <source>
        <dbReference type="Pfam" id="PF02470"/>
    </source>
</evidence>
<comment type="caution">
    <text evidence="3">The sequence shown here is derived from an EMBL/GenBank/DDBJ whole genome shotgun (WGS) entry which is preliminary data.</text>
</comment>
<protein>
    <submittedName>
        <fullName evidence="3">MCE family protein</fullName>
    </submittedName>
</protein>
<sequence length="416" mass="44002">MSKLLHLPRAAVAGLALLVAAVVVLFATSGGSDDEYELRLMVPAADGVVAGTPVRIAGREVGEITDVAVKGNAAQLTVTIDEAWAPLNAGTRARIGWNSLLGRREVLLTAGPEDNAALPSGKVVTATTERVELDDIFAALDAPTRRKVRHLVADLEQTIAPNVGTLNETLRTAGPFAEAFGEVLRAVGKDGPAIRRLLTDLRQITSVLAERDTELSTTVTNLTSVLTTAAQQQDQLRTSLDEVSSTIDAGNRLFTAIPGAVDETIPLLEDLRPATDELPAVAARLKPVLTDLRPVVAELRPTLSAARTLLGHTPALLSNGTPVLEDLQSSLSSVQPAVSFLRPYTPEVIGFLTNWTSLFSAKNSAGHFGRAMIPVSATSFNSNPGVLPPGMTQWQEPVPGQVADQPWSDANGDEIH</sequence>
<evidence type="ECO:0000313" key="4">
    <source>
        <dbReference type="Proteomes" id="UP000283644"/>
    </source>
</evidence>
<accession>A0A417XZD5</accession>
<keyword evidence="4" id="KW-1185">Reference proteome</keyword>
<dbReference type="InterPro" id="IPR052336">
    <property type="entry name" value="MlaD_Phospholipid_Transporter"/>
</dbReference>
<feature type="domain" description="Mce/MlaD" evidence="2">
    <location>
        <begin position="35"/>
        <end position="110"/>
    </location>
</feature>
<evidence type="ECO:0000313" key="3">
    <source>
        <dbReference type="EMBL" id="RHW25733.1"/>
    </source>
</evidence>
<evidence type="ECO:0000256" key="1">
    <source>
        <dbReference type="SAM" id="MobiDB-lite"/>
    </source>
</evidence>
<dbReference type="AlphaFoldDB" id="A0A417XZD5"/>
<dbReference type="OrthoDB" id="5241082at2"/>
<dbReference type="PANTHER" id="PTHR33371:SF4">
    <property type="entry name" value="INTERMEMBRANE PHOSPHOLIPID TRANSPORT SYSTEM BINDING PROTEIN MLAD"/>
    <property type="match status" value="1"/>
</dbReference>
<dbReference type="PANTHER" id="PTHR33371">
    <property type="entry name" value="INTERMEMBRANE PHOSPHOLIPID TRANSPORT SYSTEM BINDING PROTEIN MLAD-RELATED"/>
    <property type="match status" value="1"/>
</dbReference>
<proteinExistence type="predicted"/>
<dbReference type="EMBL" id="QXGH01000022">
    <property type="protein sequence ID" value="RHW25733.1"/>
    <property type="molecule type" value="Genomic_DNA"/>
</dbReference>
<name>A0A417XZD5_9ACTN</name>
<dbReference type="RefSeq" id="WP_118926699.1">
    <property type="nucleotide sequence ID" value="NZ_QXGH01000022.1"/>
</dbReference>